<evidence type="ECO:0000313" key="2">
    <source>
        <dbReference type="EMBL" id="CEI84039.1"/>
    </source>
</evidence>
<dbReference type="RefSeq" id="WP_042534609.1">
    <property type="nucleotide sequence ID" value="NZ_CDGG01000001.1"/>
</dbReference>
<dbReference type="PANTHER" id="PTHR43441:SF12">
    <property type="entry name" value="RIBOSOMAL N-ACETYLTRANSFERASE YDAF-RELATED"/>
    <property type="match status" value="1"/>
</dbReference>
<evidence type="ECO:0000259" key="1">
    <source>
        <dbReference type="PROSITE" id="PS51186"/>
    </source>
</evidence>
<dbReference type="GO" id="GO:1990189">
    <property type="term" value="F:protein N-terminal-serine acetyltransferase activity"/>
    <property type="evidence" value="ECO:0007669"/>
    <property type="project" value="TreeGrafter"/>
</dbReference>
<keyword evidence="2" id="KW-0808">Transferase</keyword>
<dbReference type="Proteomes" id="UP000040453">
    <property type="component" value="Unassembled WGS sequence"/>
</dbReference>
<dbReference type="EMBL" id="CDGG01000001">
    <property type="protein sequence ID" value="CEI84039.1"/>
    <property type="molecule type" value="Genomic_DNA"/>
</dbReference>
<organism evidence="2 3">
    <name type="scientific">Oceanobacillus oncorhynchi</name>
    <dbReference type="NCBI Taxonomy" id="545501"/>
    <lineage>
        <taxon>Bacteria</taxon>
        <taxon>Bacillati</taxon>
        <taxon>Bacillota</taxon>
        <taxon>Bacilli</taxon>
        <taxon>Bacillales</taxon>
        <taxon>Bacillaceae</taxon>
        <taxon>Oceanobacillus</taxon>
    </lineage>
</organism>
<keyword evidence="3" id="KW-1185">Reference proteome</keyword>
<reference evidence="2 3" key="1">
    <citation type="submission" date="2014-11" db="EMBL/GenBank/DDBJ databases">
        <authorList>
            <person name="Urmite Genomes Urmite Genomes"/>
        </authorList>
    </citation>
    <scope>NUCLEOTIDE SEQUENCE [LARGE SCALE GENOMIC DNA]</scope>
    <source>
        <strain evidence="2 3">Oc5</strain>
    </source>
</reference>
<sequence>MNEKEEGEQLLYNQVNPEIMISLLEENDAENLFDLVSANKDFLSNWLSFPSVTNQMEDSKSFIKRSLFRFVNKEGFWAGIWYKEKLAGSIGFLYFDWKVKKTEIGYWLGEAYTNKGIMTLTCAAMVNYAFHELELNKVEIKTAVKNKKSAAVPERLGFKHEGTIRADEVIGDTIHDREVYGILRAEWDR</sequence>
<dbReference type="Gene3D" id="3.40.630.30">
    <property type="match status" value="1"/>
</dbReference>
<proteinExistence type="predicted"/>
<protein>
    <submittedName>
        <fullName evidence="2">Putative ribosomal N-acetyltransferase YdaF</fullName>
    </submittedName>
</protein>
<feature type="domain" description="N-acetyltransferase" evidence="1">
    <location>
        <begin position="19"/>
        <end position="186"/>
    </location>
</feature>
<dbReference type="InterPro" id="IPR051908">
    <property type="entry name" value="Ribosomal_N-acetyltransferase"/>
</dbReference>
<accession>A0A0A1MWT2</accession>
<dbReference type="PANTHER" id="PTHR43441">
    <property type="entry name" value="RIBOSOMAL-PROTEIN-SERINE ACETYLTRANSFERASE"/>
    <property type="match status" value="1"/>
</dbReference>
<dbReference type="PROSITE" id="PS51186">
    <property type="entry name" value="GNAT"/>
    <property type="match status" value="1"/>
</dbReference>
<dbReference type="STRING" id="545501.BN997_03972"/>
<gene>
    <name evidence="2" type="primary">ydaF_4</name>
    <name evidence="2" type="ORF">BN997_03972</name>
</gene>
<dbReference type="GO" id="GO:0008999">
    <property type="term" value="F:protein-N-terminal-alanine acetyltransferase activity"/>
    <property type="evidence" value="ECO:0007669"/>
    <property type="project" value="TreeGrafter"/>
</dbReference>
<dbReference type="AlphaFoldDB" id="A0A0A1MWT2"/>
<evidence type="ECO:0000313" key="3">
    <source>
        <dbReference type="Proteomes" id="UP000040453"/>
    </source>
</evidence>
<dbReference type="InterPro" id="IPR000182">
    <property type="entry name" value="GNAT_dom"/>
</dbReference>
<dbReference type="InterPro" id="IPR016181">
    <property type="entry name" value="Acyl_CoA_acyltransferase"/>
</dbReference>
<dbReference type="Pfam" id="PF13302">
    <property type="entry name" value="Acetyltransf_3"/>
    <property type="match status" value="1"/>
</dbReference>
<dbReference type="GO" id="GO:0005737">
    <property type="term" value="C:cytoplasm"/>
    <property type="evidence" value="ECO:0007669"/>
    <property type="project" value="TreeGrafter"/>
</dbReference>
<dbReference type="SUPFAM" id="SSF55729">
    <property type="entry name" value="Acyl-CoA N-acyltransferases (Nat)"/>
    <property type="match status" value="1"/>
</dbReference>
<name>A0A0A1MWT2_9BACI</name>